<sequence>MTYHQYQSFLDAINHCALECQASAETQSTDLIEYASLCRDCADLCWICAATLMNRGPRFVALIAQACADLADVCARECEKYLDDRLQKCAIACEQVVFEYRQIAGFLFLQEKSKVSPSRQNSSRCFAAALGN</sequence>
<dbReference type="RefSeq" id="WP_190431732.1">
    <property type="nucleotide sequence ID" value="NZ_JAMPKM010000001.1"/>
</dbReference>
<dbReference type="Gene3D" id="1.20.1270.360">
    <property type="match status" value="1"/>
</dbReference>
<comment type="caution">
    <text evidence="1">The sequence shown here is derived from an EMBL/GenBank/DDBJ whole genome shotgun (WGS) entry which is preliminary data.</text>
</comment>
<reference evidence="1 2" key="1">
    <citation type="submission" date="2022-04" db="EMBL/GenBank/DDBJ databases">
        <title>Positive selection, recombination, and allopatry shape intraspecific diversity of widespread and dominant cyanobacteria.</title>
        <authorList>
            <person name="Wei J."/>
            <person name="Shu W."/>
            <person name="Hu C."/>
        </authorList>
    </citation>
    <scope>NUCLEOTIDE SEQUENCE [LARGE SCALE GENOMIC DNA]</scope>
    <source>
        <strain evidence="1 2">GB2-A4</strain>
    </source>
</reference>
<dbReference type="EMBL" id="JAMPKM010000001">
    <property type="protein sequence ID" value="MEP0816055.1"/>
    <property type="molecule type" value="Genomic_DNA"/>
</dbReference>
<evidence type="ECO:0000313" key="1">
    <source>
        <dbReference type="EMBL" id="MEP0816055.1"/>
    </source>
</evidence>
<organism evidence="1 2">
    <name type="scientific">Trichocoleus desertorum GB2-A4</name>
    <dbReference type="NCBI Taxonomy" id="2933944"/>
    <lineage>
        <taxon>Bacteria</taxon>
        <taxon>Bacillati</taxon>
        <taxon>Cyanobacteriota</taxon>
        <taxon>Cyanophyceae</taxon>
        <taxon>Leptolyngbyales</taxon>
        <taxon>Trichocoleusaceae</taxon>
        <taxon>Trichocoleus</taxon>
    </lineage>
</organism>
<dbReference type="Proteomes" id="UP001464891">
    <property type="component" value="Unassembled WGS sequence"/>
</dbReference>
<name>A0ABV0J2P9_9CYAN</name>
<dbReference type="Pfam" id="PF03860">
    <property type="entry name" value="Csp"/>
    <property type="match status" value="1"/>
</dbReference>
<gene>
    <name evidence="1" type="ORF">NC998_02980</name>
</gene>
<proteinExistence type="predicted"/>
<dbReference type="InterPro" id="IPR005560">
    <property type="entry name" value="Csp_YhjQ"/>
</dbReference>
<accession>A0ABV0J2P9</accession>
<protein>
    <submittedName>
        <fullName evidence="1">Four-helix bundle copper-binding protein</fullName>
    </submittedName>
</protein>
<keyword evidence="2" id="KW-1185">Reference proteome</keyword>
<evidence type="ECO:0000313" key="2">
    <source>
        <dbReference type="Proteomes" id="UP001464891"/>
    </source>
</evidence>